<dbReference type="AlphaFoldDB" id="A0A0X8VWN2"/>
<feature type="non-terminal residue" evidence="13">
    <location>
        <position position="1"/>
    </location>
</feature>
<sequence>LNEIFETDEIFRQIKVSNLMFEGSRMCEPENLGLTASLICLVVTLMDLKNIEYHEDGSMDFSLFNYKKDTHDGYFQMRRGVDDVEKLGTIVQWNNLTYTTYWNEENSCSEVRGLEGTIFP</sequence>
<dbReference type="PANTHER" id="PTHR11923:SF109">
    <property type="entry name" value="SENSORY NEURON MEMBRANE PROTEIN 2"/>
    <property type="match status" value="1"/>
</dbReference>
<evidence type="ECO:0000256" key="9">
    <source>
        <dbReference type="ARBA" id="ARBA00023157"/>
    </source>
</evidence>
<keyword evidence="11" id="KW-0325">Glycoprotein</keyword>
<evidence type="ECO:0000256" key="3">
    <source>
        <dbReference type="ARBA" id="ARBA00022475"/>
    </source>
</evidence>
<keyword evidence="9" id="KW-1015">Disulfide bond</keyword>
<evidence type="ECO:0000256" key="5">
    <source>
        <dbReference type="ARBA" id="ARBA00022692"/>
    </source>
</evidence>
<evidence type="ECO:0000313" key="13">
    <source>
        <dbReference type="EMBL" id="AIX97149.1"/>
    </source>
</evidence>
<comment type="subcellular location">
    <subcellularLocation>
        <location evidence="1">Cell membrane</location>
    </subcellularLocation>
</comment>
<evidence type="ECO:0000256" key="4">
    <source>
        <dbReference type="ARBA" id="ARBA00022606"/>
    </source>
</evidence>
<evidence type="ECO:0000256" key="12">
    <source>
        <dbReference type="ARBA" id="ARBA00040645"/>
    </source>
</evidence>
<dbReference type="EMBL" id="KJ186837">
    <property type="protein sequence ID" value="AIX97149.1"/>
    <property type="molecule type" value="mRNA"/>
</dbReference>
<evidence type="ECO:0000256" key="8">
    <source>
        <dbReference type="ARBA" id="ARBA00023136"/>
    </source>
</evidence>
<dbReference type="Pfam" id="PF01130">
    <property type="entry name" value="CD36"/>
    <property type="match status" value="1"/>
</dbReference>
<keyword evidence="7" id="KW-1133">Transmembrane helix</keyword>
<reference evidence="13" key="1">
    <citation type="submission" date="2014-01" db="EMBL/GenBank/DDBJ databases">
        <title>Identification of Chemosensory Gene Families in Rhyzopertha dominica (Coleoptera: Bostrichidae).</title>
        <authorList>
            <person name="Wang M."/>
            <person name="Diakite M.M."/>
        </authorList>
    </citation>
    <scope>NUCLEOTIDE SEQUENCE</scope>
</reference>
<evidence type="ECO:0000256" key="2">
    <source>
        <dbReference type="ARBA" id="ARBA00010532"/>
    </source>
</evidence>
<dbReference type="PANTHER" id="PTHR11923">
    <property type="entry name" value="SCAVENGER RECEPTOR CLASS B TYPE-1 SR-B1"/>
    <property type="match status" value="1"/>
</dbReference>
<dbReference type="GO" id="GO:0005044">
    <property type="term" value="F:scavenger receptor activity"/>
    <property type="evidence" value="ECO:0007669"/>
    <property type="project" value="TreeGrafter"/>
</dbReference>
<organism evidence="13">
    <name type="scientific">Rhyzopertha dominica</name>
    <name type="common">Lesser grain borer</name>
    <name type="synonym">Synodendron dominica</name>
    <dbReference type="NCBI Taxonomy" id="92692"/>
    <lineage>
        <taxon>Eukaryota</taxon>
        <taxon>Metazoa</taxon>
        <taxon>Ecdysozoa</taxon>
        <taxon>Arthropoda</taxon>
        <taxon>Hexapoda</taxon>
        <taxon>Insecta</taxon>
        <taxon>Pterygota</taxon>
        <taxon>Neoptera</taxon>
        <taxon>Endopterygota</taxon>
        <taxon>Coleoptera</taxon>
        <taxon>Polyphaga</taxon>
        <taxon>Bostrichiformia</taxon>
        <taxon>Bostrichidae</taxon>
        <taxon>Dinoderinae</taxon>
        <taxon>Rhyzopertha</taxon>
    </lineage>
</organism>
<keyword evidence="4" id="KW-0716">Sensory transduction</keyword>
<keyword evidence="3" id="KW-1003">Cell membrane</keyword>
<gene>
    <name evidence="13" type="primary">snmp3</name>
</gene>
<keyword evidence="5" id="KW-0812">Transmembrane</keyword>
<dbReference type="GO" id="GO:0005737">
    <property type="term" value="C:cytoplasm"/>
    <property type="evidence" value="ECO:0007669"/>
    <property type="project" value="TreeGrafter"/>
</dbReference>
<evidence type="ECO:0000256" key="11">
    <source>
        <dbReference type="ARBA" id="ARBA00023180"/>
    </source>
</evidence>
<evidence type="ECO:0000256" key="7">
    <source>
        <dbReference type="ARBA" id="ARBA00022989"/>
    </source>
</evidence>
<keyword evidence="10" id="KW-0675">Receptor</keyword>
<dbReference type="GO" id="GO:0005886">
    <property type="term" value="C:plasma membrane"/>
    <property type="evidence" value="ECO:0007669"/>
    <property type="project" value="UniProtKB-SubCell"/>
</dbReference>
<feature type="non-terminal residue" evidence="13">
    <location>
        <position position="120"/>
    </location>
</feature>
<dbReference type="InterPro" id="IPR002159">
    <property type="entry name" value="CD36_fam"/>
</dbReference>
<dbReference type="GO" id="GO:0007608">
    <property type="term" value="P:sensory perception of smell"/>
    <property type="evidence" value="ECO:0007669"/>
    <property type="project" value="UniProtKB-KW"/>
</dbReference>
<comment type="similarity">
    <text evidence="2">Belongs to the CD36 family.</text>
</comment>
<proteinExistence type="evidence at transcript level"/>
<keyword evidence="8" id="KW-0472">Membrane</keyword>
<accession>A0A0X8VWN2</accession>
<evidence type="ECO:0000256" key="1">
    <source>
        <dbReference type="ARBA" id="ARBA00004236"/>
    </source>
</evidence>
<evidence type="ECO:0000256" key="6">
    <source>
        <dbReference type="ARBA" id="ARBA00022725"/>
    </source>
</evidence>
<protein>
    <recommendedName>
        <fullName evidence="12">Sensory neuron membrane protein 2</fullName>
    </recommendedName>
</protein>
<evidence type="ECO:0000256" key="10">
    <source>
        <dbReference type="ARBA" id="ARBA00023170"/>
    </source>
</evidence>
<keyword evidence="6" id="KW-0552">Olfaction</keyword>
<name>A0A0X8VWN2_RHYDO</name>